<comment type="caution">
    <text evidence="1">The sequence shown here is derived from an EMBL/GenBank/DDBJ whole genome shotgun (WGS) entry which is preliminary data.</text>
</comment>
<sequence length="321" mass="36857">MEKYYVVGAQQKNGIYKDWEQYQKGVIVKVFPEKNLAEKCVEYVSPKEVIPDNFPSISFTAATIKNDHLYVGTQTEILVYSLPDFQKVGYLSYPCFNDIHHVLPTSEGNILVVNTGLDMVLEISPQGNILKEWHVFGENIWQKFSRSIDYRKVPTTKPHQSHPNFVFQIGKDTWATRCLQEDAICLTKPNKQIKIGGEKVHDGIVYGDSIYFTQVNGQVVKVNIHTRKVEQKFNLNNFTNTSRNLGWCRGINVLDEHKVIVGFTRIRPSKKYQADGTIIPEGNYGILPTRIACYDLKHGKLLWEQQLEDYDLNAIYSIHKA</sequence>
<dbReference type="Proteomes" id="UP001178275">
    <property type="component" value="Unassembled WGS sequence"/>
</dbReference>
<proteinExistence type="predicted"/>
<dbReference type="InterPro" id="IPR015943">
    <property type="entry name" value="WD40/YVTN_repeat-like_dom_sf"/>
</dbReference>
<reference evidence="1" key="1">
    <citation type="submission" date="2023-07" db="EMBL/GenBank/DDBJ databases">
        <title>Murine gut Bacillus species.</title>
        <authorList>
            <person name="Gutman E."/>
            <person name="Hashuel R."/>
            <person name="Litvak Y."/>
        </authorList>
    </citation>
    <scope>NUCLEOTIDE SEQUENCE</scope>
    <source>
        <strain evidence="1">RU293</strain>
    </source>
</reference>
<dbReference type="RefSeq" id="WP_305162828.1">
    <property type="nucleotide sequence ID" value="NZ_JAUUTW010000051.1"/>
</dbReference>
<gene>
    <name evidence="1" type="ORF">Q8G36_26940</name>
</gene>
<evidence type="ECO:0000313" key="1">
    <source>
        <dbReference type="EMBL" id="MDP1454551.1"/>
    </source>
</evidence>
<accession>A0AA90PHG5</accession>
<dbReference type="EMBL" id="JAUUTW010000051">
    <property type="protein sequence ID" value="MDP1454551.1"/>
    <property type="molecule type" value="Genomic_DNA"/>
</dbReference>
<dbReference type="InterPro" id="IPR011047">
    <property type="entry name" value="Quinoprotein_ADH-like_sf"/>
</dbReference>
<organism evidence="1 2">
    <name type="scientific">Peribacillus frigoritolerans</name>
    <dbReference type="NCBI Taxonomy" id="450367"/>
    <lineage>
        <taxon>Bacteria</taxon>
        <taxon>Bacillati</taxon>
        <taxon>Bacillota</taxon>
        <taxon>Bacilli</taxon>
        <taxon>Bacillales</taxon>
        <taxon>Bacillaceae</taxon>
        <taxon>Peribacillus</taxon>
    </lineage>
</organism>
<dbReference type="AlphaFoldDB" id="A0AA90PHG5"/>
<evidence type="ECO:0000313" key="2">
    <source>
        <dbReference type="Proteomes" id="UP001178275"/>
    </source>
</evidence>
<protein>
    <submittedName>
        <fullName evidence="1">Uncharacterized protein</fullName>
    </submittedName>
</protein>
<dbReference type="SUPFAM" id="SSF50998">
    <property type="entry name" value="Quinoprotein alcohol dehydrogenase-like"/>
    <property type="match status" value="1"/>
</dbReference>
<name>A0AA90PHG5_9BACI</name>
<dbReference type="Gene3D" id="2.130.10.10">
    <property type="entry name" value="YVTN repeat-like/Quinoprotein amine dehydrogenase"/>
    <property type="match status" value="1"/>
</dbReference>